<dbReference type="InterPro" id="IPR049355">
    <property type="entry name" value="Formyl_trans-like_C"/>
</dbReference>
<evidence type="ECO:0000259" key="1">
    <source>
        <dbReference type="Pfam" id="PF00551"/>
    </source>
</evidence>
<name>A0A6M3IWL1_9ZZZZ</name>
<dbReference type="Gene3D" id="3.10.25.20">
    <property type="match status" value="1"/>
</dbReference>
<proteinExistence type="predicted"/>
<dbReference type="InterPro" id="IPR036477">
    <property type="entry name" value="Formyl_transf_N_sf"/>
</dbReference>
<dbReference type="SUPFAM" id="SSF53328">
    <property type="entry name" value="Formyltransferase"/>
    <property type="match status" value="1"/>
</dbReference>
<feature type="domain" description="Formyl transferase N-terminal" evidence="1">
    <location>
        <begin position="49"/>
        <end position="133"/>
    </location>
</feature>
<accession>A0A6M3IWL1</accession>
<feature type="domain" description="Methionyl-tRNA formyltransferase-like C-terminal" evidence="2">
    <location>
        <begin position="177"/>
        <end position="234"/>
    </location>
</feature>
<dbReference type="Gene3D" id="3.40.50.170">
    <property type="entry name" value="Formyl transferase, N-terminal domain"/>
    <property type="match status" value="1"/>
</dbReference>
<reference evidence="3" key="1">
    <citation type="submission" date="2020-03" db="EMBL/GenBank/DDBJ databases">
        <title>The deep terrestrial virosphere.</title>
        <authorList>
            <person name="Holmfeldt K."/>
            <person name="Nilsson E."/>
            <person name="Simone D."/>
            <person name="Lopez-Fernandez M."/>
            <person name="Wu X."/>
            <person name="de Brujin I."/>
            <person name="Lundin D."/>
            <person name="Andersson A."/>
            <person name="Bertilsson S."/>
            <person name="Dopson M."/>
        </authorList>
    </citation>
    <scope>NUCLEOTIDE SEQUENCE</scope>
    <source>
        <strain evidence="3">MM415B00842</strain>
    </source>
</reference>
<evidence type="ECO:0000313" key="3">
    <source>
        <dbReference type="EMBL" id="QJA62006.1"/>
    </source>
</evidence>
<dbReference type="GO" id="GO:0005829">
    <property type="term" value="C:cytosol"/>
    <property type="evidence" value="ECO:0007669"/>
    <property type="project" value="TreeGrafter"/>
</dbReference>
<dbReference type="EMBL" id="MT141459">
    <property type="protein sequence ID" value="QJA62006.1"/>
    <property type="molecule type" value="Genomic_DNA"/>
</dbReference>
<dbReference type="Pfam" id="PF21553">
    <property type="entry name" value="Formyl_trans_C_2"/>
    <property type="match status" value="1"/>
</dbReference>
<dbReference type="AlphaFoldDB" id="A0A6M3IWL1"/>
<gene>
    <name evidence="3" type="ORF">MM415B00842_0027</name>
</gene>
<organism evidence="3">
    <name type="scientific">viral metagenome</name>
    <dbReference type="NCBI Taxonomy" id="1070528"/>
    <lineage>
        <taxon>unclassified sequences</taxon>
        <taxon>metagenomes</taxon>
        <taxon>organismal metagenomes</taxon>
    </lineage>
</organism>
<keyword evidence="3" id="KW-0808">Transferase</keyword>
<dbReference type="PANTHER" id="PTHR11138">
    <property type="entry name" value="METHIONYL-TRNA FORMYLTRANSFERASE"/>
    <property type="match status" value="1"/>
</dbReference>
<dbReference type="PANTHER" id="PTHR11138:SF5">
    <property type="entry name" value="METHIONYL-TRNA FORMYLTRANSFERASE, MITOCHONDRIAL"/>
    <property type="match status" value="1"/>
</dbReference>
<dbReference type="GO" id="GO:0004479">
    <property type="term" value="F:methionyl-tRNA formyltransferase activity"/>
    <property type="evidence" value="ECO:0007669"/>
    <property type="project" value="TreeGrafter"/>
</dbReference>
<sequence>MNNRSPKVDTHIPYKKQVRHAICAYRPWNYDAYAFKQNCDMQLFSDKDTLLADLEEFDPVWVFFLDWSWIVPKEILNKYKCVCFHEADLPNFRGGSPIQNQIIHGRTKTKLTAFLMDDGVDTGDILLQEDLSLEGHISDIMERVVKITPKMIDKILKGDYKRIKQGDGTVFSRRKPEESQLYTEDFSKTLEYLYNFIRMLEEPYPNSFYYVGERKFTFKSAEMKKGKIETLVEIE</sequence>
<dbReference type="InterPro" id="IPR011034">
    <property type="entry name" value="Formyl_transferase-like_C_sf"/>
</dbReference>
<protein>
    <submittedName>
        <fullName evidence="3">Putative formyl transferase</fullName>
    </submittedName>
</protein>
<dbReference type="InterPro" id="IPR002376">
    <property type="entry name" value="Formyl_transf_N"/>
</dbReference>
<dbReference type="Pfam" id="PF00551">
    <property type="entry name" value="Formyl_trans_N"/>
    <property type="match status" value="1"/>
</dbReference>
<evidence type="ECO:0000259" key="2">
    <source>
        <dbReference type="Pfam" id="PF21553"/>
    </source>
</evidence>
<dbReference type="SUPFAM" id="SSF50486">
    <property type="entry name" value="FMT C-terminal domain-like"/>
    <property type="match status" value="1"/>
</dbReference>